<accession>A0A286ULF8</accession>
<dbReference type="InParanoid" id="A0A286ULF8"/>
<organism evidence="2 3">
    <name type="scientific">Pyrrhoderma noxium</name>
    <dbReference type="NCBI Taxonomy" id="2282107"/>
    <lineage>
        <taxon>Eukaryota</taxon>
        <taxon>Fungi</taxon>
        <taxon>Dikarya</taxon>
        <taxon>Basidiomycota</taxon>
        <taxon>Agaricomycotina</taxon>
        <taxon>Agaricomycetes</taxon>
        <taxon>Hymenochaetales</taxon>
        <taxon>Hymenochaetaceae</taxon>
        <taxon>Pyrrhoderma</taxon>
    </lineage>
</organism>
<comment type="caution">
    <text evidence="2">The sequence shown here is derived from an EMBL/GenBank/DDBJ whole genome shotgun (WGS) entry which is preliminary data.</text>
</comment>
<evidence type="ECO:0000256" key="1">
    <source>
        <dbReference type="SAM" id="Phobius"/>
    </source>
</evidence>
<name>A0A286ULF8_9AGAM</name>
<evidence type="ECO:0000313" key="3">
    <source>
        <dbReference type="Proteomes" id="UP000217199"/>
    </source>
</evidence>
<feature type="transmembrane region" description="Helical" evidence="1">
    <location>
        <begin position="20"/>
        <end position="42"/>
    </location>
</feature>
<sequence>MYLWTYNTHVTRVTNFVNKLLYEGLGYFFVLTAVNVFNLILFLTEDDILQSGGTTLGYVVVFIMSQRILLKRREYSDKYSESDQIALSVSRQLDNTIEINEALRSQFESFTSKSASFGNVFNDISPCSQRLEGNHPAPTSSLGVQVRIERTVTIRNDDSIMSMENYRKPRVMWDHSV</sequence>
<reference evidence="2 3" key="1">
    <citation type="journal article" date="2017" name="Mol. Ecol.">
        <title>Comparative and population genomic landscape of Phellinus noxius: A hypervariable fungus causing root rot in trees.</title>
        <authorList>
            <person name="Chung C.L."/>
            <person name="Lee T.J."/>
            <person name="Akiba M."/>
            <person name="Lee H.H."/>
            <person name="Kuo T.H."/>
            <person name="Liu D."/>
            <person name="Ke H.M."/>
            <person name="Yokoi T."/>
            <person name="Roa M.B."/>
            <person name="Lu M.J."/>
            <person name="Chang Y.Y."/>
            <person name="Ann P.J."/>
            <person name="Tsai J.N."/>
            <person name="Chen C.Y."/>
            <person name="Tzean S.S."/>
            <person name="Ota Y."/>
            <person name="Hattori T."/>
            <person name="Sahashi N."/>
            <person name="Liou R.F."/>
            <person name="Kikuchi T."/>
            <person name="Tsai I.J."/>
        </authorList>
    </citation>
    <scope>NUCLEOTIDE SEQUENCE [LARGE SCALE GENOMIC DNA]</scope>
    <source>
        <strain evidence="2 3">FFPRI411160</strain>
    </source>
</reference>
<keyword evidence="1" id="KW-1133">Transmembrane helix</keyword>
<proteinExistence type="predicted"/>
<feature type="transmembrane region" description="Helical" evidence="1">
    <location>
        <begin position="48"/>
        <end position="70"/>
    </location>
</feature>
<dbReference type="Proteomes" id="UP000217199">
    <property type="component" value="Unassembled WGS sequence"/>
</dbReference>
<keyword evidence="1" id="KW-0472">Membrane</keyword>
<keyword evidence="1" id="KW-0812">Transmembrane</keyword>
<dbReference type="AlphaFoldDB" id="A0A286ULF8"/>
<dbReference type="STRING" id="2282107.A0A286ULF8"/>
<keyword evidence="3" id="KW-1185">Reference proteome</keyword>
<dbReference type="OrthoDB" id="3346251at2759"/>
<gene>
    <name evidence="2" type="ORF">PNOK_0307400</name>
</gene>
<dbReference type="EMBL" id="NBII01000003">
    <property type="protein sequence ID" value="PAV20447.1"/>
    <property type="molecule type" value="Genomic_DNA"/>
</dbReference>
<protein>
    <submittedName>
        <fullName evidence="2">Uncharacterized protein</fullName>
    </submittedName>
</protein>
<evidence type="ECO:0000313" key="2">
    <source>
        <dbReference type="EMBL" id="PAV20447.1"/>
    </source>
</evidence>